<dbReference type="PROSITE" id="PS50157">
    <property type="entry name" value="ZINC_FINGER_C2H2_2"/>
    <property type="match status" value="3"/>
</dbReference>
<dbReference type="FunFam" id="3.30.160.60:FF:000021">
    <property type="entry name" value="Basic krueppel-like factor 3"/>
    <property type="match status" value="1"/>
</dbReference>
<evidence type="ECO:0000256" key="1">
    <source>
        <dbReference type="ARBA" id="ARBA00004123"/>
    </source>
</evidence>
<evidence type="ECO:0000313" key="10">
    <source>
        <dbReference type="EMBL" id="CAK1592987.1"/>
    </source>
</evidence>
<accession>A0AAV1LG07</accession>
<keyword evidence="2" id="KW-0479">Metal-binding</keyword>
<dbReference type="GO" id="GO:0005634">
    <property type="term" value="C:nucleus"/>
    <property type="evidence" value="ECO:0007669"/>
    <property type="project" value="UniProtKB-SubCell"/>
</dbReference>
<dbReference type="SMART" id="SM00355">
    <property type="entry name" value="ZnF_C2H2"/>
    <property type="match status" value="3"/>
</dbReference>
<keyword evidence="6" id="KW-0539">Nucleus</keyword>
<comment type="caution">
    <text evidence="10">The sequence shown here is derived from an EMBL/GenBank/DDBJ whole genome shotgun (WGS) entry which is preliminary data.</text>
</comment>
<dbReference type="EMBL" id="CAVLGL010000088">
    <property type="protein sequence ID" value="CAK1592987.1"/>
    <property type="molecule type" value="Genomic_DNA"/>
</dbReference>
<feature type="domain" description="C2H2-type" evidence="9">
    <location>
        <begin position="246"/>
        <end position="275"/>
    </location>
</feature>
<reference evidence="10 11" key="1">
    <citation type="submission" date="2023-11" db="EMBL/GenBank/DDBJ databases">
        <authorList>
            <person name="Hedman E."/>
            <person name="Englund M."/>
            <person name="Stromberg M."/>
            <person name="Nyberg Akerstrom W."/>
            <person name="Nylinder S."/>
            <person name="Jareborg N."/>
            <person name="Kallberg Y."/>
            <person name="Kronander E."/>
        </authorList>
    </citation>
    <scope>NUCLEOTIDE SEQUENCE [LARGE SCALE GENOMIC DNA]</scope>
</reference>
<dbReference type="GO" id="GO:0008270">
    <property type="term" value="F:zinc ion binding"/>
    <property type="evidence" value="ECO:0007669"/>
    <property type="project" value="UniProtKB-KW"/>
</dbReference>
<proteinExistence type="predicted"/>
<evidence type="ECO:0000256" key="3">
    <source>
        <dbReference type="ARBA" id="ARBA00022737"/>
    </source>
</evidence>
<dbReference type="InterPro" id="IPR036236">
    <property type="entry name" value="Znf_C2H2_sf"/>
</dbReference>
<dbReference type="FunFam" id="3.30.160.60:FF:000018">
    <property type="entry name" value="Krueppel-like factor 15"/>
    <property type="match status" value="1"/>
</dbReference>
<evidence type="ECO:0000256" key="2">
    <source>
        <dbReference type="ARBA" id="ARBA00022723"/>
    </source>
</evidence>
<evidence type="ECO:0000256" key="4">
    <source>
        <dbReference type="ARBA" id="ARBA00022771"/>
    </source>
</evidence>
<feature type="region of interest" description="Disordered" evidence="8">
    <location>
        <begin position="34"/>
        <end position="65"/>
    </location>
</feature>
<dbReference type="GO" id="GO:0000981">
    <property type="term" value="F:DNA-binding transcription factor activity, RNA polymerase II-specific"/>
    <property type="evidence" value="ECO:0007669"/>
    <property type="project" value="TreeGrafter"/>
</dbReference>
<keyword evidence="11" id="KW-1185">Reference proteome</keyword>
<feature type="domain" description="C2H2-type" evidence="9">
    <location>
        <begin position="216"/>
        <end position="245"/>
    </location>
</feature>
<protein>
    <recommendedName>
        <fullName evidence="9">C2H2-type domain-containing protein</fullName>
    </recommendedName>
</protein>
<feature type="domain" description="C2H2-type" evidence="9">
    <location>
        <begin position="276"/>
        <end position="298"/>
    </location>
</feature>
<evidence type="ECO:0000256" key="8">
    <source>
        <dbReference type="SAM" id="MobiDB-lite"/>
    </source>
</evidence>
<keyword evidence="3" id="KW-0677">Repeat</keyword>
<organism evidence="10 11">
    <name type="scientific">Parnassius mnemosyne</name>
    <name type="common">clouded apollo</name>
    <dbReference type="NCBI Taxonomy" id="213953"/>
    <lineage>
        <taxon>Eukaryota</taxon>
        <taxon>Metazoa</taxon>
        <taxon>Ecdysozoa</taxon>
        <taxon>Arthropoda</taxon>
        <taxon>Hexapoda</taxon>
        <taxon>Insecta</taxon>
        <taxon>Pterygota</taxon>
        <taxon>Neoptera</taxon>
        <taxon>Endopterygota</taxon>
        <taxon>Lepidoptera</taxon>
        <taxon>Glossata</taxon>
        <taxon>Ditrysia</taxon>
        <taxon>Papilionoidea</taxon>
        <taxon>Papilionidae</taxon>
        <taxon>Parnassiinae</taxon>
        <taxon>Parnassini</taxon>
        <taxon>Parnassius</taxon>
        <taxon>Driopa</taxon>
    </lineage>
</organism>
<keyword evidence="4 7" id="KW-0863">Zinc-finger</keyword>
<dbReference type="PROSITE" id="PS00028">
    <property type="entry name" value="ZINC_FINGER_C2H2_1"/>
    <property type="match status" value="3"/>
</dbReference>
<evidence type="ECO:0000256" key="5">
    <source>
        <dbReference type="ARBA" id="ARBA00022833"/>
    </source>
</evidence>
<dbReference type="SUPFAM" id="SSF57667">
    <property type="entry name" value="beta-beta-alpha zinc fingers"/>
    <property type="match status" value="2"/>
</dbReference>
<keyword evidence="5" id="KW-0862">Zinc</keyword>
<dbReference type="Pfam" id="PF00096">
    <property type="entry name" value="zf-C2H2"/>
    <property type="match status" value="3"/>
</dbReference>
<dbReference type="AlphaFoldDB" id="A0AAV1LG07"/>
<name>A0AAV1LG07_9NEOP</name>
<feature type="compositionally biased region" description="Basic and acidic residues" evidence="8">
    <location>
        <begin position="1"/>
        <end position="16"/>
    </location>
</feature>
<evidence type="ECO:0000259" key="9">
    <source>
        <dbReference type="PROSITE" id="PS50157"/>
    </source>
</evidence>
<comment type="subcellular location">
    <subcellularLocation>
        <location evidence="1">Nucleus</location>
    </subcellularLocation>
</comment>
<dbReference type="PANTHER" id="PTHR23235">
    <property type="entry name" value="KRUEPPEL-LIKE TRANSCRIPTION FACTOR"/>
    <property type="match status" value="1"/>
</dbReference>
<dbReference type="Proteomes" id="UP001314205">
    <property type="component" value="Unassembled WGS sequence"/>
</dbReference>
<gene>
    <name evidence="10" type="ORF">PARMNEM_LOCUS12844</name>
</gene>
<feature type="region of interest" description="Disordered" evidence="8">
    <location>
        <begin position="1"/>
        <end position="20"/>
    </location>
</feature>
<dbReference type="FunFam" id="3.30.160.60:FF:000446">
    <property type="entry name" value="Zinc finger protein"/>
    <property type="match status" value="1"/>
</dbReference>
<sequence length="298" mass="34050">MVYMDEREGAGRREDVMLPNSMEACEPPVQLEPVDLSLKRPPTPRRRPRTLDSACPTSSKAYRHDGSTFTQLPFQTSHQMPKIKVGPDLRTARKYKHHVNKSKPQIPQISPPLVTPQSHLQTTLELSTNKPPFLSPILPFSISHPNLPNMNSDIEIKNFLLNTALQNALTGSLNQLTQKRPFTKPTTDVAKKPCIDNELTNNNNNEEIQTTKKRLHKCDVAGCHKVYTKSSHLKAHKRTHTGEKPYSCAWAGCEWRFARSDELTRHTRKHTGHRPFTCPLCRRSFARSDHLGLHMRRH</sequence>
<evidence type="ECO:0000256" key="7">
    <source>
        <dbReference type="PROSITE-ProRule" id="PRU00042"/>
    </source>
</evidence>
<dbReference type="GO" id="GO:0000978">
    <property type="term" value="F:RNA polymerase II cis-regulatory region sequence-specific DNA binding"/>
    <property type="evidence" value="ECO:0007669"/>
    <property type="project" value="TreeGrafter"/>
</dbReference>
<evidence type="ECO:0000256" key="6">
    <source>
        <dbReference type="ARBA" id="ARBA00023242"/>
    </source>
</evidence>
<dbReference type="Gene3D" id="3.30.160.60">
    <property type="entry name" value="Classic Zinc Finger"/>
    <property type="match status" value="3"/>
</dbReference>
<dbReference type="PANTHER" id="PTHR23235:SF48">
    <property type="entry name" value="KRUEPPEL-LIKE FACTOR 3"/>
    <property type="match status" value="1"/>
</dbReference>
<dbReference type="InterPro" id="IPR013087">
    <property type="entry name" value="Znf_C2H2_type"/>
</dbReference>
<evidence type="ECO:0000313" key="11">
    <source>
        <dbReference type="Proteomes" id="UP001314205"/>
    </source>
</evidence>